<evidence type="ECO:0000313" key="2">
    <source>
        <dbReference type="Proteomes" id="UP000198848"/>
    </source>
</evidence>
<dbReference type="RefSeq" id="WP_170830997.1">
    <property type="nucleotide sequence ID" value="NZ_FNLC01000002.1"/>
</dbReference>
<evidence type="ECO:0000313" key="1">
    <source>
        <dbReference type="EMBL" id="SDQ94618.1"/>
    </source>
</evidence>
<protein>
    <submittedName>
        <fullName evidence="1">Uncharacterized protein</fullName>
    </submittedName>
</protein>
<organism evidence="1 2">
    <name type="scientific">Natronobacterium texcoconense</name>
    <dbReference type="NCBI Taxonomy" id="1095778"/>
    <lineage>
        <taxon>Archaea</taxon>
        <taxon>Methanobacteriati</taxon>
        <taxon>Methanobacteriota</taxon>
        <taxon>Stenosarchaea group</taxon>
        <taxon>Halobacteria</taxon>
        <taxon>Halobacteriales</taxon>
        <taxon>Natrialbaceae</taxon>
        <taxon>Natronobacterium</taxon>
    </lineage>
</organism>
<accession>A0A1H1F138</accession>
<sequence length="58" mass="6747">MFRAILPEGQILCDRYEHVENGLELYDEEDTLVAFVPYANLHALVDEEVYGEDDRSIM</sequence>
<name>A0A1H1F138_NATTX</name>
<gene>
    <name evidence="1" type="ORF">SAMN04489842_1775</name>
</gene>
<keyword evidence="2" id="KW-1185">Reference proteome</keyword>
<reference evidence="2" key="1">
    <citation type="submission" date="2016-10" db="EMBL/GenBank/DDBJ databases">
        <authorList>
            <person name="Varghese N."/>
            <person name="Submissions S."/>
        </authorList>
    </citation>
    <scope>NUCLEOTIDE SEQUENCE [LARGE SCALE GENOMIC DNA]</scope>
    <source>
        <strain evidence="2">DSM 24767</strain>
    </source>
</reference>
<proteinExistence type="predicted"/>
<dbReference type="AlphaFoldDB" id="A0A1H1F138"/>
<dbReference type="OrthoDB" id="190909at2157"/>
<dbReference type="STRING" id="1095778.SAMN04489842_1775"/>
<dbReference type="EMBL" id="FNLC01000002">
    <property type="protein sequence ID" value="SDQ94618.1"/>
    <property type="molecule type" value="Genomic_DNA"/>
</dbReference>
<dbReference type="Proteomes" id="UP000198848">
    <property type="component" value="Unassembled WGS sequence"/>
</dbReference>